<evidence type="ECO:0000313" key="3">
    <source>
        <dbReference type="Proteomes" id="UP001597237"/>
    </source>
</evidence>
<sequence length="198" mass="21095">MAQAQGAQDLEDLLRELRKAADGNGPKVSVQEIMDAVGHRSFGPLLLLAGLLGMTPVSAVPGVPSMIALITLLVASQLLIGRDTFWLPRFLLKRTVKADKLQKTVHVAARPARVVDRMVKPRLQVLTGPVADRIVALVCVILALAVPPLEFLPFVAFIPSAAIATFGLGLIARDGLLVLIAFTISAGALGFGAYQLFW</sequence>
<dbReference type="Proteomes" id="UP001597237">
    <property type="component" value="Unassembled WGS sequence"/>
</dbReference>
<comment type="caution">
    <text evidence="2">The sequence shown here is derived from an EMBL/GenBank/DDBJ whole genome shotgun (WGS) entry which is preliminary data.</text>
</comment>
<keyword evidence="1" id="KW-0812">Transmembrane</keyword>
<dbReference type="Pfam" id="PF06055">
    <property type="entry name" value="ExoD"/>
    <property type="match status" value="1"/>
</dbReference>
<name>A0ABW4N195_9CAUL</name>
<feature type="transmembrane region" description="Helical" evidence="1">
    <location>
        <begin position="123"/>
        <end position="145"/>
    </location>
</feature>
<dbReference type="RefSeq" id="WP_377282938.1">
    <property type="nucleotide sequence ID" value="NZ_JBHRSI010000008.1"/>
</dbReference>
<dbReference type="PANTHER" id="PTHR41795">
    <property type="entry name" value="EXOPOLYSACCHARIDE SYNTHESIS PROTEIN"/>
    <property type="match status" value="1"/>
</dbReference>
<keyword evidence="3" id="KW-1185">Reference proteome</keyword>
<dbReference type="InterPro" id="IPR010331">
    <property type="entry name" value="ExoD"/>
</dbReference>
<evidence type="ECO:0000256" key="1">
    <source>
        <dbReference type="SAM" id="Phobius"/>
    </source>
</evidence>
<dbReference type="PIRSF" id="PIRSF033239">
    <property type="entry name" value="ExoD"/>
    <property type="match status" value="1"/>
</dbReference>
<keyword evidence="1" id="KW-1133">Transmembrane helix</keyword>
<dbReference type="EMBL" id="JBHUEY010000001">
    <property type="protein sequence ID" value="MFD1783870.1"/>
    <property type="molecule type" value="Genomic_DNA"/>
</dbReference>
<evidence type="ECO:0000313" key="2">
    <source>
        <dbReference type="EMBL" id="MFD1783870.1"/>
    </source>
</evidence>
<feature type="transmembrane region" description="Helical" evidence="1">
    <location>
        <begin position="66"/>
        <end position="87"/>
    </location>
</feature>
<accession>A0ABW4N195</accession>
<proteinExistence type="predicted"/>
<organism evidence="2 3">
    <name type="scientific">Phenylobacterium terrae</name>
    <dbReference type="NCBI Taxonomy" id="2665495"/>
    <lineage>
        <taxon>Bacteria</taxon>
        <taxon>Pseudomonadati</taxon>
        <taxon>Pseudomonadota</taxon>
        <taxon>Alphaproteobacteria</taxon>
        <taxon>Caulobacterales</taxon>
        <taxon>Caulobacteraceae</taxon>
        <taxon>Phenylobacterium</taxon>
    </lineage>
</organism>
<keyword evidence="1" id="KW-0472">Membrane</keyword>
<dbReference type="PANTHER" id="PTHR41795:SF1">
    <property type="entry name" value="EXOPOLYSACCHARIDE SYNTHESIS PROTEIN"/>
    <property type="match status" value="1"/>
</dbReference>
<gene>
    <name evidence="2" type="ORF">ACFSC0_10740</name>
</gene>
<feature type="transmembrane region" description="Helical" evidence="1">
    <location>
        <begin position="151"/>
        <end position="171"/>
    </location>
</feature>
<reference evidence="3" key="1">
    <citation type="journal article" date="2019" name="Int. J. Syst. Evol. Microbiol.">
        <title>The Global Catalogue of Microorganisms (GCM) 10K type strain sequencing project: providing services to taxonomists for standard genome sequencing and annotation.</title>
        <authorList>
            <consortium name="The Broad Institute Genomics Platform"/>
            <consortium name="The Broad Institute Genome Sequencing Center for Infectious Disease"/>
            <person name="Wu L."/>
            <person name="Ma J."/>
        </authorList>
    </citation>
    <scope>NUCLEOTIDE SEQUENCE [LARGE SCALE GENOMIC DNA]</scope>
    <source>
        <strain evidence="3">DFY28</strain>
    </source>
</reference>
<protein>
    <submittedName>
        <fullName evidence="2">Exopolysaccharide biosynthesis protein</fullName>
    </submittedName>
</protein>
<feature type="transmembrane region" description="Helical" evidence="1">
    <location>
        <begin position="176"/>
        <end position="197"/>
    </location>
</feature>